<evidence type="ECO:0000313" key="1">
    <source>
        <dbReference type="EMBL" id="SDY67249.1"/>
    </source>
</evidence>
<proteinExistence type="predicted"/>
<gene>
    <name evidence="1" type="ORF">SAMN05444412_102184</name>
</gene>
<dbReference type="RefSeq" id="WP_019596586.1">
    <property type="nucleotide sequence ID" value="NZ_FNQC01000002.1"/>
</dbReference>
<keyword evidence="2" id="KW-1185">Reference proteome</keyword>
<comment type="caution">
    <text evidence="1">The sequence shown here is derived from an EMBL/GenBank/DDBJ whole genome shotgun (WGS) entry which is preliminary data.</text>
</comment>
<accession>A0A1H3LT39</accession>
<dbReference type="Proteomes" id="UP000199663">
    <property type="component" value="Unassembled WGS sequence"/>
</dbReference>
<organism evidence="1 2">
    <name type="scientific">Rhodonellum ikkaensis</name>
    <dbReference type="NCBI Taxonomy" id="336829"/>
    <lineage>
        <taxon>Bacteria</taxon>
        <taxon>Pseudomonadati</taxon>
        <taxon>Bacteroidota</taxon>
        <taxon>Cytophagia</taxon>
        <taxon>Cytophagales</taxon>
        <taxon>Cytophagaceae</taxon>
        <taxon>Rhodonellum</taxon>
    </lineage>
</organism>
<dbReference type="EMBL" id="FNQC01000002">
    <property type="protein sequence ID" value="SDY67249.1"/>
    <property type="molecule type" value="Genomic_DNA"/>
</dbReference>
<evidence type="ECO:0000313" key="2">
    <source>
        <dbReference type="Proteomes" id="UP000199663"/>
    </source>
</evidence>
<evidence type="ECO:0008006" key="3">
    <source>
        <dbReference type="Google" id="ProtNLM"/>
    </source>
</evidence>
<sequence length="464" mass="52573">MRFSYLLGLFLLLFVSCKSINPEKPKYKGAPILLPIATSSVNIPIEIPLSYIEANLNKDWSNKLFSGKAMPLGSGIFTDIDVTRTGKITLLGIANNSLKVKIPMKLKGDLKIEKKVFGQMLSTSIPFDELLQPEISFKPEIGRNWELAIKNVQIENWGKSLKYNLMGFEIDLDPIIREQLQSVLSQQLTASNLAGLNFRSVAQAAWDTYGKPYPVEQEGVLTYFFTNPSKLKISEEVTSDQKLKLYLGMEGEVFSQVGSEPKFTPSALPNIYFNDKTENKIDIILPLTIRYKDLDQYLNESLSGQSLKMDNSTQLIPSNLSTQSFGDRILLKMDFRALRKGKKEIKGELYFVAKPVFNPATESIQLEQVDFDVNTKNLLARSGSWMKQGQVIAQITKMAVYPIGAYLRDARREMQKQGYFETDFATFRVKNPDLEVEGIYNTADDIRLYLRSTGQMDVRLKEVK</sequence>
<reference evidence="1 2" key="1">
    <citation type="submission" date="2016-10" db="EMBL/GenBank/DDBJ databases">
        <authorList>
            <person name="Varghese N."/>
            <person name="Submissions S."/>
        </authorList>
    </citation>
    <scope>NUCLEOTIDE SEQUENCE [LARGE SCALE GENOMIC DNA]</scope>
    <source>
        <strain evidence="1 2">DSM 17997</strain>
    </source>
</reference>
<dbReference type="Pfam" id="PF14356">
    <property type="entry name" value="DUF4403"/>
    <property type="match status" value="1"/>
</dbReference>
<protein>
    <recommendedName>
        <fullName evidence="3">DUF4403 family protein</fullName>
    </recommendedName>
</protein>
<name>A0A1H3LT39_9BACT</name>
<dbReference type="PROSITE" id="PS51257">
    <property type="entry name" value="PROKAR_LIPOPROTEIN"/>
    <property type="match status" value="1"/>
</dbReference>
<dbReference type="InterPro" id="IPR025515">
    <property type="entry name" value="DUF4403"/>
</dbReference>